<dbReference type="InterPro" id="IPR051915">
    <property type="entry name" value="Cellulose_Degrad_GH3"/>
</dbReference>
<dbReference type="GO" id="GO:0030245">
    <property type="term" value="P:cellulose catabolic process"/>
    <property type="evidence" value="ECO:0007669"/>
    <property type="project" value="InterPro"/>
</dbReference>
<dbReference type="GO" id="GO:0008810">
    <property type="term" value="F:cellulase activity"/>
    <property type="evidence" value="ECO:0007669"/>
    <property type="project" value="InterPro"/>
</dbReference>
<evidence type="ECO:0000256" key="4">
    <source>
        <dbReference type="ARBA" id="ARBA00022729"/>
    </source>
</evidence>
<evidence type="ECO:0000256" key="9">
    <source>
        <dbReference type="RuleBase" id="RU361161"/>
    </source>
</evidence>
<name>A0A510V936_9CELL</name>
<dbReference type="InterPro" id="IPR000421">
    <property type="entry name" value="FA58C"/>
</dbReference>
<dbReference type="PANTHER" id="PTHR30620:SF16">
    <property type="entry name" value="LYSOSOMAL BETA GLUCOSIDASE"/>
    <property type="match status" value="1"/>
</dbReference>
<dbReference type="InterPro" id="IPR001764">
    <property type="entry name" value="Glyco_hydro_3_N"/>
</dbReference>
<evidence type="ECO:0000313" key="14">
    <source>
        <dbReference type="Proteomes" id="UP000321118"/>
    </source>
</evidence>
<dbReference type="InterPro" id="IPR036881">
    <property type="entry name" value="Glyco_hydro_3_C_sf"/>
</dbReference>
<dbReference type="RefSeq" id="WP_186813475.1">
    <property type="nucleotide sequence ID" value="NZ_BJUB01000015.1"/>
</dbReference>
<evidence type="ECO:0000256" key="10">
    <source>
        <dbReference type="SAM" id="MobiDB-lite"/>
    </source>
</evidence>
<evidence type="ECO:0000256" key="7">
    <source>
        <dbReference type="ARBA" id="ARBA00022837"/>
    </source>
</evidence>
<dbReference type="Pfam" id="PF03425">
    <property type="entry name" value="CBM_11"/>
    <property type="match status" value="2"/>
</dbReference>
<dbReference type="SUPFAM" id="SSF141072">
    <property type="entry name" value="CalX-like"/>
    <property type="match status" value="2"/>
</dbReference>
<evidence type="ECO:0000256" key="5">
    <source>
        <dbReference type="ARBA" id="ARBA00022737"/>
    </source>
</evidence>
<dbReference type="InterPro" id="IPR003644">
    <property type="entry name" value="Calx_beta"/>
</dbReference>
<feature type="signal peptide" evidence="11">
    <location>
        <begin position="1"/>
        <end position="34"/>
    </location>
</feature>
<dbReference type="InterPro" id="IPR005087">
    <property type="entry name" value="CBM11"/>
</dbReference>
<dbReference type="Pfam" id="PF00754">
    <property type="entry name" value="F5_F8_type_C"/>
    <property type="match status" value="1"/>
</dbReference>
<proteinExistence type="inferred from homology"/>
<dbReference type="PROSITE" id="PS00775">
    <property type="entry name" value="GLYCOSYL_HYDROL_F3"/>
    <property type="match status" value="1"/>
</dbReference>
<evidence type="ECO:0000256" key="2">
    <source>
        <dbReference type="ARBA" id="ARBA00005336"/>
    </source>
</evidence>
<comment type="caution">
    <text evidence="13">The sequence shown here is derived from an EMBL/GenBank/DDBJ whole genome shotgun (WGS) entry which is preliminary data.</text>
</comment>
<dbReference type="Gene3D" id="3.20.20.300">
    <property type="entry name" value="Glycoside hydrolase, family 3, N-terminal domain"/>
    <property type="match status" value="1"/>
</dbReference>
<dbReference type="PRINTS" id="PR00133">
    <property type="entry name" value="GLHYDRLASE3"/>
</dbReference>
<dbReference type="InterPro" id="IPR013783">
    <property type="entry name" value="Ig-like_fold"/>
</dbReference>
<dbReference type="SUPFAM" id="SSF51445">
    <property type="entry name" value="(Trans)glycosidases"/>
    <property type="match status" value="1"/>
</dbReference>
<dbReference type="Gene3D" id="2.60.120.430">
    <property type="entry name" value="Galactose-binding lectin"/>
    <property type="match status" value="2"/>
</dbReference>
<dbReference type="SUPFAM" id="SSF52279">
    <property type="entry name" value="Beta-D-glucan exohydrolase, C-terminal domain"/>
    <property type="match status" value="1"/>
</dbReference>
<sequence length="1678" mass="172614">MRRADRLNAFPASLAALALVVPLTLVGLAQPAAAAPGDLARTGTASADVFQSDGDGTFPPDAAIDGDPATRWASGNGPDEDVEFTAWLQVDLGAEASVDHVVLAWEAAYAAGYEVQVATAPDEWTTVHTEAAGDGGTDDVTFDATDARYVRLQMNQRTSFDWDPARPHWYGYSLFSLEVYGTATQTAVAFAGSGTTVPAGDDATVPVILATAADTDTTVRVRSTGGTGVAGTDYTAVDETVTFPAGTIEATVTVPTVDHGPLGQVRTVELTLSEPSDGLVLGGRTTSIVTITPHGDLPDVGGVTVLDDYEAGVPAGYTTWGISAPVTPVLSTGPVDRGGNGLVATVGGEPAAGDWFGFTHDIAATDWSAHDGFTFWFLGTGGGGLLRYELKSNGQLFERSVTDDTAGWRQVNVAFSQLRLKGNPASDARFDPSASTGFAVTLTDLGAGAWTFDDLGLYDRVSTIEDAEGDVPLAEPGSTVGIFTWGSAADLVRLGVTEQEREGVPAGNHVLSGDYQIPSGGWGGYSQNLAAGQDWSSFRGIRLAWYASQPTRPASPTAGDDIKVELKDGGPDGEHSEVWAATFKDNWSTDGSRWKIVDLPFSQFTLSGYQPGDAATRNGTLDLTSAWGYAVTFVPGTATPVSWAIDDVQLYGSAVPAPTATVSSSDVVLVDPGETAQVPVTLTTTDGQPLPADVTVAYENGAGTAVAGTHYDAFAGTLTFAAGTESGATQTIDVVTHATDAVDDARTLMVDLTATGAAVGTSPRVVLNAVGAAYLDPTKDTDERVEDLLGRMTLAEKVGQMTQAERLGLQSPTQIADLGLGSVLSGGGSVPAQNTAAGWADMIDGFQRQALSTRLQIPLIYGVDAVHGHNNVVGATVFPHNSGLGAARDADLVEEVQRTTAQEVRATGVPWTFAPCLCVTRDERWGRSYESFGEDPALVTAMADAAVVGLQGSDPSDISGPDKVLATAKHWVGDGGTSYDPALAGSGYPIDQGITRVDSLDELRRLHVDPYVPAIEAGVGSIMPSYSAVSVAGADPIRMHEHGELNTDLLKDELGFDGFLISDWEGIDKLPGGTYADKAARSVNAGLDMAMAPYNFGAFITAITAKVGSGDVAQERVDDAVRRILAQKFALGLFDAPFADRSQAADVGSAEHRAVAREAAAKSQVLLKNADGLLPLAAGTPLYVAGSNADDLGNQAGGWTISWQGGSGDITPGTSILEGIQAAGSSVIYSKDASAPVGDAQVGIVVVGETPYAEGQGDVGNNGKSLSLSAADRAAIDTVCGALPCAVLVVSGRPQLVTDQLGAIDALVASWLPGTEGAGVADVLLGTQPFTGRLPVSWPASAEQVPVNVGDDTYAPLFPYGWGLRTDAQRDRLTALVATLPAGDARDAVQAVLDAQVWDGSALDPARTGQAVRLLAAAAAELDGTDRDTAAAAGVVVSLVRDLAQDASAAEDAGTTADAEHALMSGDASGAVDLLADVIGVSTAPPVASRTTLSLSSPVAIFGKPVTARVSVTGGSPTGPVQVLVDGTSVATVPLAADGTAKVRLPADVATGRHRVTAVYAGAPAADPPVLGSTSAAALLTVTRTLPTVRTDGTDWTLRRGDPKDVHVQVSGVAGVVPTGTVDVWVNGMRRGSATLDARGTAVVTLPKSTTTSLVVVTYAGDRTYLPWVAAPHLLVVR</sequence>
<dbReference type="Pfam" id="PF00933">
    <property type="entry name" value="Glyco_hydro_3"/>
    <property type="match status" value="1"/>
</dbReference>
<evidence type="ECO:0000256" key="8">
    <source>
        <dbReference type="ARBA" id="ARBA00023295"/>
    </source>
</evidence>
<dbReference type="Proteomes" id="UP000321118">
    <property type="component" value="Unassembled WGS sequence"/>
</dbReference>
<dbReference type="GO" id="GO:0016020">
    <property type="term" value="C:membrane"/>
    <property type="evidence" value="ECO:0007669"/>
    <property type="project" value="InterPro"/>
</dbReference>
<evidence type="ECO:0000256" key="11">
    <source>
        <dbReference type="SAM" id="SignalP"/>
    </source>
</evidence>
<comment type="similarity">
    <text evidence="2 9">Belongs to the glycosyl hydrolase 3 family.</text>
</comment>
<evidence type="ECO:0000256" key="1">
    <source>
        <dbReference type="ARBA" id="ARBA00000448"/>
    </source>
</evidence>
<dbReference type="Gene3D" id="2.60.120.260">
    <property type="entry name" value="Galactose-binding domain-like"/>
    <property type="match status" value="1"/>
</dbReference>
<evidence type="ECO:0000259" key="12">
    <source>
        <dbReference type="PROSITE" id="PS50022"/>
    </source>
</evidence>
<protein>
    <recommendedName>
        <fullName evidence="3">beta-glucosidase</fullName>
        <ecNumber evidence="3">3.2.1.21</ecNumber>
    </recommendedName>
</protein>
<feature type="domain" description="F5/8 type C" evidence="12">
    <location>
        <begin position="20"/>
        <end position="182"/>
    </location>
</feature>
<keyword evidence="14" id="KW-1185">Reference proteome</keyword>
<keyword evidence="8 9" id="KW-0326">Glycosidase</keyword>
<dbReference type="EMBL" id="BJUB01000015">
    <property type="protein sequence ID" value="GEK23382.1"/>
    <property type="molecule type" value="Genomic_DNA"/>
</dbReference>
<dbReference type="InterPro" id="IPR019800">
    <property type="entry name" value="Glyco_hydro_3_AS"/>
</dbReference>
<dbReference type="GO" id="GO:0008422">
    <property type="term" value="F:beta-glucosidase activity"/>
    <property type="evidence" value="ECO:0007669"/>
    <property type="project" value="UniProtKB-EC"/>
</dbReference>
<dbReference type="InterPro" id="IPR036962">
    <property type="entry name" value="Glyco_hydro_3_N_sf"/>
</dbReference>
<dbReference type="Pfam" id="PF03160">
    <property type="entry name" value="Calx-beta"/>
    <property type="match status" value="2"/>
</dbReference>
<dbReference type="Gene3D" id="3.40.50.1700">
    <property type="entry name" value="Glycoside hydrolase family 3 C-terminal domain"/>
    <property type="match status" value="1"/>
</dbReference>
<keyword evidence="4 11" id="KW-0732">Signal</keyword>
<dbReference type="InterPro" id="IPR002772">
    <property type="entry name" value="Glyco_hydro_3_C"/>
</dbReference>
<feature type="region of interest" description="Disordered" evidence="10">
    <location>
        <begin position="48"/>
        <end position="78"/>
    </location>
</feature>
<dbReference type="Gene3D" id="2.60.40.10">
    <property type="entry name" value="Immunoglobulins"/>
    <property type="match status" value="2"/>
</dbReference>
<dbReference type="Gene3D" id="2.60.40.2030">
    <property type="match status" value="2"/>
</dbReference>
<keyword evidence="5" id="KW-0677">Repeat</keyword>
<dbReference type="SUPFAM" id="SSF49785">
    <property type="entry name" value="Galactose-binding domain-like"/>
    <property type="match status" value="3"/>
</dbReference>
<dbReference type="InterPro" id="IPR032109">
    <property type="entry name" value="Big_3_5"/>
</dbReference>
<dbReference type="EC" id="3.2.1.21" evidence="3"/>
<dbReference type="PANTHER" id="PTHR30620">
    <property type="entry name" value="PERIPLASMIC BETA-GLUCOSIDASE-RELATED"/>
    <property type="match status" value="1"/>
</dbReference>
<dbReference type="InterPro" id="IPR017853">
    <property type="entry name" value="GH"/>
</dbReference>
<dbReference type="PROSITE" id="PS50022">
    <property type="entry name" value="FA58C_3"/>
    <property type="match status" value="1"/>
</dbReference>
<dbReference type="Pfam" id="PF16640">
    <property type="entry name" value="Big_3_5"/>
    <property type="match status" value="1"/>
</dbReference>
<evidence type="ECO:0000256" key="6">
    <source>
        <dbReference type="ARBA" id="ARBA00022801"/>
    </source>
</evidence>
<dbReference type="Pfam" id="PF01915">
    <property type="entry name" value="Glyco_hydro_3_C"/>
    <property type="match status" value="1"/>
</dbReference>
<gene>
    <name evidence="13" type="ORF">CXY01_39020</name>
</gene>
<dbReference type="GO" id="GO:0007154">
    <property type="term" value="P:cell communication"/>
    <property type="evidence" value="ECO:0007669"/>
    <property type="project" value="InterPro"/>
</dbReference>
<feature type="chain" id="PRO_5022037288" description="beta-glucosidase" evidence="11">
    <location>
        <begin position="35"/>
        <end position="1678"/>
    </location>
</feature>
<reference evidence="13 14" key="1">
    <citation type="submission" date="2019-07" db="EMBL/GenBank/DDBJ databases">
        <title>Whole genome shotgun sequence of Cellulomonas xylanilytica NBRC 101102.</title>
        <authorList>
            <person name="Hosoyama A."/>
            <person name="Uohara A."/>
            <person name="Ohji S."/>
            <person name="Ichikawa N."/>
        </authorList>
    </citation>
    <scope>NUCLEOTIDE SEQUENCE [LARGE SCALE GENOMIC DNA]</scope>
    <source>
        <strain evidence="13 14">NBRC 101102</strain>
    </source>
</reference>
<evidence type="ECO:0000313" key="13">
    <source>
        <dbReference type="EMBL" id="GEK23382.1"/>
    </source>
</evidence>
<keyword evidence="7" id="KW-0106">Calcium</keyword>
<evidence type="ECO:0000256" key="3">
    <source>
        <dbReference type="ARBA" id="ARBA00012744"/>
    </source>
</evidence>
<comment type="catalytic activity">
    <reaction evidence="1">
        <text>Hydrolysis of terminal, non-reducing beta-D-glucosyl residues with release of beta-D-glucose.</text>
        <dbReference type="EC" id="3.2.1.21"/>
    </reaction>
</comment>
<organism evidence="13 14">
    <name type="scientific">Cellulomonas xylanilytica</name>
    <dbReference type="NCBI Taxonomy" id="233583"/>
    <lineage>
        <taxon>Bacteria</taxon>
        <taxon>Bacillati</taxon>
        <taxon>Actinomycetota</taxon>
        <taxon>Actinomycetes</taxon>
        <taxon>Micrococcales</taxon>
        <taxon>Cellulomonadaceae</taxon>
        <taxon>Cellulomonas</taxon>
    </lineage>
</organism>
<dbReference type="InterPro" id="IPR008979">
    <property type="entry name" value="Galactose-bd-like_sf"/>
</dbReference>
<accession>A0A510V936</accession>
<keyword evidence="6 9" id="KW-0378">Hydrolase</keyword>
<dbReference type="InterPro" id="IPR038081">
    <property type="entry name" value="CalX-like_sf"/>
</dbReference>